<evidence type="ECO:0000256" key="4">
    <source>
        <dbReference type="ARBA" id="ARBA00023139"/>
    </source>
</evidence>
<keyword evidence="5" id="KW-0449">Lipoprotein</keyword>
<feature type="signal peptide" evidence="6">
    <location>
        <begin position="1"/>
        <end position="20"/>
    </location>
</feature>
<evidence type="ECO:0000313" key="7">
    <source>
        <dbReference type="EMBL" id="MBB3879841.1"/>
    </source>
</evidence>
<evidence type="ECO:0000256" key="3">
    <source>
        <dbReference type="ARBA" id="ARBA00023136"/>
    </source>
</evidence>
<protein>
    <recommendedName>
        <fullName evidence="9">Curli production assembly/transport component CsgG</fullName>
    </recommendedName>
</protein>
<sequence>MKTIAIIFGIMALATAPASAQKLGKGGVGVDEQSELPQCAAMIGTVALVEDRSATDQRGTDDLPAGLRALVRMAEQQNGGGARVDPLPLLKLLTARSNCFQIVDRGQGFTALQRERELAAGGSVAAGSNAASLRAADFLLTAQVVYSDNNAGGNGGAIGGLLPGGLGFKTKKMESQTILTLVEVKTGIQRAVATGSARKKDLSILGGGILANAGVGALGGAYTSTDIGKVTSLALLDAMRKLLTDVRATMPPMAAAVPPAGAAPVAGAIATAPLVGAR</sequence>
<dbReference type="PANTHER" id="PTHR41164:SF1">
    <property type="entry name" value="CURLI PRODUCTION ASSEMBLY_TRANSPORT COMPONENT CSGG"/>
    <property type="match status" value="1"/>
</dbReference>
<evidence type="ECO:0000313" key="8">
    <source>
        <dbReference type="Proteomes" id="UP000538670"/>
    </source>
</evidence>
<dbReference type="AlphaFoldDB" id="A0A7W6F3D2"/>
<feature type="chain" id="PRO_5031465022" description="Curli production assembly/transport component CsgG" evidence="6">
    <location>
        <begin position="21"/>
        <end position="278"/>
    </location>
</feature>
<evidence type="ECO:0000256" key="5">
    <source>
        <dbReference type="ARBA" id="ARBA00023288"/>
    </source>
</evidence>
<keyword evidence="8" id="KW-1185">Reference proteome</keyword>
<comment type="caution">
    <text evidence="7">The sequence shown here is derived from an EMBL/GenBank/DDBJ whole genome shotgun (WGS) entry which is preliminary data.</text>
</comment>
<evidence type="ECO:0000256" key="6">
    <source>
        <dbReference type="SAM" id="SignalP"/>
    </source>
</evidence>
<keyword evidence="3" id="KW-0472">Membrane</keyword>
<dbReference type="InterPro" id="IPR005534">
    <property type="entry name" value="Curli_assmbl/transp-comp_CsgG"/>
</dbReference>
<evidence type="ECO:0008006" key="9">
    <source>
        <dbReference type="Google" id="ProtNLM"/>
    </source>
</evidence>
<dbReference type="EMBL" id="JACIDH010000009">
    <property type="protein sequence ID" value="MBB3879841.1"/>
    <property type="molecule type" value="Genomic_DNA"/>
</dbReference>
<evidence type="ECO:0000256" key="1">
    <source>
        <dbReference type="ARBA" id="ARBA00022475"/>
    </source>
</evidence>
<keyword evidence="4" id="KW-0564">Palmitate</keyword>
<gene>
    <name evidence="7" type="ORF">GGR48_002275</name>
</gene>
<dbReference type="Proteomes" id="UP000538670">
    <property type="component" value="Unassembled WGS sequence"/>
</dbReference>
<evidence type="ECO:0000256" key="2">
    <source>
        <dbReference type="ARBA" id="ARBA00022729"/>
    </source>
</evidence>
<dbReference type="GO" id="GO:0030288">
    <property type="term" value="C:outer membrane-bounded periplasmic space"/>
    <property type="evidence" value="ECO:0007669"/>
    <property type="project" value="InterPro"/>
</dbReference>
<dbReference type="Pfam" id="PF03783">
    <property type="entry name" value="CsgG"/>
    <property type="match status" value="1"/>
</dbReference>
<dbReference type="RefSeq" id="WP_183951989.1">
    <property type="nucleotide sequence ID" value="NZ_JACIDH010000009.1"/>
</dbReference>
<name>A0A7W6F3D2_9SPHN</name>
<organism evidence="7 8">
    <name type="scientific">Sphingomonas pseudosanguinis</name>
    <dbReference type="NCBI Taxonomy" id="413712"/>
    <lineage>
        <taxon>Bacteria</taxon>
        <taxon>Pseudomonadati</taxon>
        <taxon>Pseudomonadota</taxon>
        <taxon>Alphaproteobacteria</taxon>
        <taxon>Sphingomonadales</taxon>
        <taxon>Sphingomonadaceae</taxon>
        <taxon>Sphingomonas</taxon>
    </lineage>
</organism>
<proteinExistence type="predicted"/>
<accession>A0A7W6F3D2</accession>
<reference evidence="7 8" key="1">
    <citation type="submission" date="2020-08" db="EMBL/GenBank/DDBJ databases">
        <title>Genomic Encyclopedia of Type Strains, Phase IV (KMG-IV): sequencing the most valuable type-strain genomes for metagenomic binning, comparative biology and taxonomic classification.</title>
        <authorList>
            <person name="Goeker M."/>
        </authorList>
    </citation>
    <scope>NUCLEOTIDE SEQUENCE [LARGE SCALE GENOMIC DNA]</scope>
    <source>
        <strain evidence="7 8">DSM 19512</strain>
    </source>
</reference>
<keyword evidence="1" id="KW-1003">Cell membrane</keyword>
<dbReference type="PANTHER" id="PTHR41164">
    <property type="entry name" value="CURLI PRODUCTION ASSEMBLY/TRANSPORT COMPONENT CSGG"/>
    <property type="match status" value="1"/>
</dbReference>
<keyword evidence="2 6" id="KW-0732">Signal</keyword>